<keyword evidence="5" id="KW-1003">Cell membrane</keyword>
<dbReference type="EMBL" id="CP009805">
    <property type="protein sequence ID" value="ATZ46032.1"/>
    <property type="molecule type" value="Genomic_DNA"/>
</dbReference>
<dbReference type="Pfam" id="PF08022">
    <property type="entry name" value="FAD_binding_8"/>
    <property type="match status" value="1"/>
</dbReference>
<dbReference type="InterPro" id="IPR013112">
    <property type="entry name" value="FAD-bd_8"/>
</dbReference>
<dbReference type="CDD" id="cd06186">
    <property type="entry name" value="NOX_Duox_like_FAD_NADP"/>
    <property type="match status" value="1"/>
</dbReference>
<feature type="transmembrane region" description="Helical" evidence="14">
    <location>
        <begin position="44"/>
        <end position="65"/>
    </location>
</feature>
<keyword evidence="17" id="KW-1185">Reference proteome</keyword>
<dbReference type="GO" id="GO:0015677">
    <property type="term" value="P:copper ion import"/>
    <property type="evidence" value="ECO:0007669"/>
    <property type="project" value="TreeGrafter"/>
</dbReference>
<dbReference type="InterPro" id="IPR017927">
    <property type="entry name" value="FAD-bd_FR_type"/>
</dbReference>
<dbReference type="InterPro" id="IPR051410">
    <property type="entry name" value="Ferric/Cupric_Reductase"/>
</dbReference>
<proteinExistence type="inferred from homology"/>
<dbReference type="Pfam" id="PF01794">
    <property type="entry name" value="Ferric_reduct"/>
    <property type="match status" value="1"/>
</dbReference>
<dbReference type="InterPro" id="IPR013121">
    <property type="entry name" value="Fe_red_NAD-bd_6"/>
</dbReference>
<gene>
    <name evidence="16" type="ORF">BCIN_01g07090</name>
</gene>
<dbReference type="PANTHER" id="PTHR32361:SF23">
    <property type="entry name" value="FERRIC-CHELATE REDUCTASE"/>
    <property type="match status" value="1"/>
</dbReference>
<evidence type="ECO:0000256" key="3">
    <source>
        <dbReference type="ARBA" id="ARBA00012668"/>
    </source>
</evidence>
<dbReference type="AlphaFoldDB" id="A0A384J687"/>
<evidence type="ECO:0000256" key="4">
    <source>
        <dbReference type="ARBA" id="ARBA00022448"/>
    </source>
</evidence>
<feature type="compositionally biased region" description="Basic and acidic residues" evidence="13">
    <location>
        <begin position="452"/>
        <end position="471"/>
    </location>
</feature>
<dbReference type="GO" id="GO:0006879">
    <property type="term" value="P:intracellular iron ion homeostasis"/>
    <property type="evidence" value="ECO:0007669"/>
    <property type="project" value="TreeGrafter"/>
</dbReference>
<evidence type="ECO:0000313" key="17">
    <source>
        <dbReference type="Proteomes" id="UP000001798"/>
    </source>
</evidence>
<keyword evidence="11 14" id="KW-0472">Membrane</keyword>
<dbReference type="GO" id="GO:0006826">
    <property type="term" value="P:iron ion transport"/>
    <property type="evidence" value="ECO:0007669"/>
    <property type="project" value="TreeGrafter"/>
</dbReference>
<dbReference type="SUPFAM" id="SSF52343">
    <property type="entry name" value="Ferredoxin reductase-like, C-terminal NADP-linked domain"/>
    <property type="match status" value="1"/>
</dbReference>
<keyword evidence="10" id="KW-0406">Ion transport</keyword>
<dbReference type="SMR" id="A0A384J687"/>
<name>A0A384J687_BOTFB</name>
<keyword evidence="4" id="KW-0813">Transport</keyword>
<dbReference type="GO" id="GO:0052851">
    <property type="term" value="F:ferric-chelate reductase (NADPH) activity"/>
    <property type="evidence" value="ECO:0007669"/>
    <property type="project" value="UniProtKB-EC"/>
</dbReference>
<evidence type="ECO:0000256" key="12">
    <source>
        <dbReference type="ARBA" id="ARBA00048483"/>
    </source>
</evidence>
<feature type="transmembrane region" description="Helical" evidence="14">
    <location>
        <begin position="256"/>
        <end position="274"/>
    </location>
</feature>
<evidence type="ECO:0000313" key="16">
    <source>
        <dbReference type="EMBL" id="ATZ46032.1"/>
    </source>
</evidence>
<comment type="catalytic activity">
    <reaction evidence="12">
        <text>2 a Fe(II)-siderophore + NADP(+) + H(+) = 2 a Fe(III)-siderophore + NADPH</text>
        <dbReference type="Rhea" id="RHEA:28795"/>
        <dbReference type="Rhea" id="RHEA-COMP:11342"/>
        <dbReference type="Rhea" id="RHEA-COMP:11344"/>
        <dbReference type="ChEBI" id="CHEBI:15378"/>
        <dbReference type="ChEBI" id="CHEBI:29033"/>
        <dbReference type="ChEBI" id="CHEBI:29034"/>
        <dbReference type="ChEBI" id="CHEBI:57783"/>
        <dbReference type="ChEBI" id="CHEBI:58349"/>
        <dbReference type="EC" id="1.16.1.9"/>
    </reaction>
</comment>
<dbReference type="SFLD" id="SFLDS00052">
    <property type="entry name" value="Ferric_Reductase_Domain"/>
    <property type="match status" value="1"/>
</dbReference>
<feature type="domain" description="FAD-binding FR-type" evidence="15">
    <location>
        <begin position="300"/>
        <end position="410"/>
    </location>
</feature>
<keyword evidence="9" id="KW-0560">Oxidoreductase</keyword>
<feature type="transmembrane region" description="Helical" evidence="14">
    <location>
        <begin position="187"/>
        <end position="205"/>
    </location>
</feature>
<dbReference type="InterPro" id="IPR013130">
    <property type="entry name" value="Fe3_Rdtase_TM_dom"/>
</dbReference>
<reference evidence="16 17" key="3">
    <citation type="journal article" date="2017" name="Mol. Plant Pathol.">
        <title>A gapless genome sequence of the fungus Botrytis cinerea.</title>
        <authorList>
            <person name="Van Kan J.A."/>
            <person name="Stassen J.H."/>
            <person name="Mosbach A."/>
            <person name="Van Der Lee T.A."/>
            <person name="Faino L."/>
            <person name="Farmer A.D."/>
            <person name="Papasotiriou D.G."/>
            <person name="Zhou S."/>
            <person name="Seidl M.F."/>
            <person name="Cottam E."/>
            <person name="Edel D."/>
            <person name="Hahn M."/>
            <person name="Schwartz D.C."/>
            <person name="Dietrich R.A."/>
            <person name="Widdison S."/>
            <person name="Scalliet G."/>
        </authorList>
    </citation>
    <scope>NUCLEOTIDE SEQUENCE [LARGE SCALE GENOMIC DNA]</scope>
    <source>
        <strain evidence="16 17">B05.10</strain>
    </source>
</reference>
<evidence type="ECO:0000256" key="9">
    <source>
        <dbReference type="ARBA" id="ARBA00023002"/>
    </source>
</evidence>
<dbReference type="EC" id="1.16.1.9" evidence="3"/>
<dbReference type="PANTHER" id="PTHR32361">
    <property type="entry name" value="FERRIC/CUPRIC REDUCTASE TRANSMEMBRANE COMPONENT"/>
    <property type="match status" value="1"/>
</dbReference>
<feature type="transmembrane region" description="Helical" evidence="14">
    <location>
        <begin position="225"/>
        <end position="244"/>
    </location>
</feature>
<dbReference type="Gene3D" id="3.40.50.80">
    <property type="entry name" value="Nucleotide-binding domain of ferredoxin-NADP reductase (FNR) module"/>
    <property type="match status" value="1"/>
</dbReference>
<feature type="transmembrane region" description="Helical" evidence="14">
    <location>
        <begin position="151"/>
        <end position="175"/>
    </location>
</feature>
<evidence type="ECO:0000256" key="8">
    <source>
        <dbReference type="ARBA" id="ARBA00022989"/>
    </source>
</evidence>
<dbReference type="KEGG" id="bfu:BCIN_01g07090"/>
<sequence>MAAWIPQPVMFESGRAFDCEGFDSDQCQYYKHPWRNWYVADWTYALPTIALFMCIIGIFIIGYILTQVLALSHRPEPLIWRRGVALTRYLTYRGFRIESLRWNSAPVGVLLLGAIGAIYFFCMDLIPSPYYWPGSDTVWGGSPPLGTRSGWLALACMPFVFATATKTNWITLVTGVPYEKLQVFHRWSAYAFLILALMHTFPFIVWHIHNGDMVNQFTVSNIFEYWTGVVALVFQAWLTFASWGPIRNLGYEFFKASHFLSAVVFMVIFFWHCSGTLTSWDYFVATAAVYVPCWTYPWLRTLFEYGTRQKAEIFIEDNGFTRITIPANFKWQPGQHCFLRFRGFGLHALSSHPFTICSLPSTSINKPSELTFYIRHQAGFTARLYSHAMNRPGVQVPVFVDGPYGGIDNQKYFSSGRLIVVAGGSGAGWMLPFIEQFLQYQSSKGVPEPLADETKEDKETSDKPSNQRDPRSPQSLRVILSTRDIATRTWFHTTVNKMLSDYQSLGTHISVEVHVTGEAEPMGQPPTKSAPELERSDLSLTEKDIISKHAGASRNSDASDEPKDEVRGRPDLPLIIREESATARATGQTVGVFVCGPLAMQNDVRNAVAKENLSIVKSPSSGGIYLYSEHFSWA</sequence>
<evidence type="ECO:0000256" key="14">
    <source>
        <dbReference type="SAM" id="Phobius"/>
    </source>
</evidence>
<dbReference type="RefSeq" id="XP_024546431.1">
    <property type="nucleotide sequence ID" value="XM_024690662.1"/>
</dbReference>
<dbReference type="GeneID" id="5441827"/>
<keyword evidence="8 14" id="KW-1133">Transmembrane helix</keyword>
<dbReference type="SFLD" id="SFLDG01168">
    <property type="entry name" value="Ferric_reductase_subgroup_(FRE"/>
    <property type="match status" value="1"/>
</dbReference>
<evidence type="ECO:0000256" key="13">
    <source>
        <dbReference type="SAM" id="MobiDB-lite"/>
    </source>
</evidence>
<comment type="subcellular location">
    <subcellularLocation>
        <location evidence="1">Cell membrane</location>
        <topology evidence="1">Multi-pass membrane protein</topology>
    </subcellularLocation>
</comment>
<dbReference type="GO" id="GO:0005886">
    <property type="term" value="C:plasma membrane"/>
    <property type="evidence" value="ECO:0007669"/>
    <property type="project" value="UniProtKB-SubCell"/>
</dbReference>
<dbReference type="OrthoDB" id="17725at2759"/>
<keyword evidence="7" id="KW-0249">Electron transport</keyword>
<evidence type="ECO:0000256" key="1">
    <source>
        <dbReference type="ARBA" id="ARBA00004651"/>
    </source>
</evidence>
<accession>A0A384J687</accession>
<feature type="transmembrane region" description="Helical" evidence="14">
    <location>
        <begin position="109"/>
        <end position="131"/>
    </location>
</feature>
<dbReference type="InterPro" id="IPR039261">
    <property type="entry name" value="FNR_nucleotide-bd"/>
</dbReference>
<evidence type="ECO:0000256" key="5">
    <source>
        <dbReference type="ARBA" id="ARBA00022475"/>
    </source>
</evidence>
<protein>
    <recommendedName>
        <fullName evidence="3">ferric-chelate reductase (NADPH)</fullName>
        <ecNumber evidence="3">1.16.1.9</ecNumber>
    </recommendedName>
</protein>
<feature type="region of interest" description="Disordered" evidence="13">
    <location>
        <begin position="546"/>
        <end position="568"/>
    </location>
</feature>
<reference evidence="16 17" key="2">
    <citation type="journal article" date="2012" name="Eukaryot. Cell">
        <title>Genome update of Botrytis cinerea strains B05.10 and T4.</title>
        <authorList>
            <person name="Staats M."/>
            <person name="van Kan J.A."/>
        </authorList>
    </citation>
    <scope>NUCLEOTIDE SEQUENCE [LARGE SCALE GENOMIC DNA]</scope>
    <source>
        <strain evidence="16 17">B05.10</strain>
    </source>
</reference>
<dbReference type="Gene3D" id="2.40.30.10">
    <property type="entry name" value="Translation factors"/>
    <property type="match status" value="1"/>
</dbReference>
<dbReference type="InterPro" id="IPR017938">
    <property type="entry name" value="Riboflavin_synthase-like_b-brl"/>
</dbReference>
<evidence type="ECO:0000256" key="11">
    <source>
        <dbReference type="ARBA" id="ARBA00023136"/>
    </source>
</evidence>
<evidence type="ECO:0000256" key="7">
    <source>
        <dbReference type="ARBA" id="ARBA00022982"/>
    </source>
</evidence>
<evidence type="ECO:0000256" key="2">
    <source>
        <dbReference type="ARBA" id="ARBA00006278"/>
    </source>
</evidence>
<dbReference type="Pfam" id="PF08030">
    <property type="entry name" value="NAD_binding_6"/>
    <property type="match status" value="1"/>
</dbReference>
<dbReference type="SUPFAM" id="SSF63380">
    <property type="entry name" value="Riboflavin synthase domain-like"/>
    <property type="match status" value="1"/>
</dbReference>
<keyword evidence="6 14" id="KW-0812">Transmembrane</keyword>
<dbReference type="Proteomes" id="UP000001798">
    <property type="component" value="Chromosome 1"/>
</dbReference>
<organism evidence="16 17">
    <name type="scientific">Botryotinia fuckeliana (strain B05.10)</name>
    <name type="common">Noble rot fungus</name>
    <name type="synonym">Botrytis cinerea</name>
    <dbReference type="NCBI Taxonomy" id="332648"/>
    <lineage>
        <taxon>Eukaryota</taxon>
        <taxon>Fungi</taxon>
        <taxon>Dikarya</taxon>
        <taxon>Ascomycota</taxon>
        <taxon>Pezizomycotina</taxon>
        <taxon>Leotiomycetes</taxon>
        <taxon>Helotiales</taxon>
        <taxon>Sclerotiniaceae</taxon>
        <taxon>Botrytis</taxon>
    </lineage>
</organism>
<reference evidence="16 17" key="1">
    <citation type="journal article" date="2011" name="PLoS Genet.">
        <title>Genomic analysis of the necrotrophic fungal pathogens Sclerotinia sclerotiorum and Botrytis cinerea.</title>
        <authorList>
            <person name="Amselem J."/>
            <person name="Cuomo C.A."/>
            <person name="van Kan J.A."/>
            <person name="Viaud M."/>
            <person name="Benito E.P."/>
            <person name="Couloux A."/>
            <person name="Coutinho P.M."/>
            <person name="de Vries R.P."/>
            <person name="Dyer P.S."/>
            <person name="Fillinger S."/>
            <person name="Fournier E."/>
            <person name="Gout L."/>
            <person name="Hahn M."/>
            <person name="Kohn L."/>
            <person name="Lapalu N."/>
            <person name="Plummer K.M."/>
            <person name="Pradier J.M."/>
            <person name="Quevillon E."/>
            <person name="Sharon A."/>
            <person name="Simon A."/>
            <person name="ten Have A."/>
            <person name="Tudzynski B."/>
            <person name="Tudzynski P."/>
            <person name="Wincker P."/>
            <person name="Andrew M."/>
            <person name="Anthouard V."/>
            <person name="Beever R.E."/>
            <person name="Beffa R."/>
            <person name="Benoit I."/>
            <person name="Bouzid O."/>
            <person name="Brault B."/>
            <person name="Chen Z."/>
            <person name="Choquer M."/>
            <person name="Collemare J."/>
            <person name="Cotton P."/>
            <person name="Danchin E.G."/>
            <person name="Da Silva C."/>
            <person name="Gautier A."/>
            <person name="Giraud C."/>
            <person name="Giraud T."/>
            <person name="Gonzalez C."/>
            <person name="Grossetete S."/>
            <person name="Guldener U."/>
            <person name="Henrissat B."/>
            <person name="Howlett B.J."/>
            <person name="Kodira C."/>
            <person name="Kretschmer M."/>
            <person name="Lappartient A."/>
            <person name="Leroch M."/>
            <person name="Levis C."/>
            <person name="Mauceli E."/>
            <person name="Neuveglise C."/>
            <person name="Oeser B."/>
            <person name="Pearson M."/>
            <person name="Poulain J."/>
            <person name="Poussereau N."/>
            <person name="Quesneville H."/>
            <person name="Rascle C."/>
            <person name="Schumacher J."/>
            <person name="Segurens B."/>
            <person name="Sexton A."/>
            <person name="Silva E."/>
            <person name="Sirven C."/>
            <person name="Soanes D.M."/>
            <person name="Talbot N.J."/>
            <person name="Templeton M."/>
            <person name="Yandava C."/>
            <person name="Yarden O."/>
            <person name="Zeng Q."/>
            <person name="Rollins J.A."/>
            <person name="Lebrun M.H."/>
            <person name="Dickman M."/>
        </authorList>
    </citation>
    <scope>NUCLEOTIDE SEQUENCE [LARGE SCALE GENOMIC DNA]</scope>
    <source>
        <strain evidence="16 17">B05.10</strain>
    </source>
</reference>
<evidence type="ECO:0000256" key="6">
    <source>
        <dbReference type="ARBA" id="ARBA00022692"/>
    </source>
</evidence>
<dbReference type="PROSITE" id="PS51384">
    <property type="entry name" value="FAD_FR"/>
    <property type="match status" value="1"/>
</dbReference>
<evidence type="ECO:0000256" key="10">
    <source>
        <dbReference type="ARBA" id="ARBA00023065"/>
    </source>
</evidence>
<feature type="region of interest" description="Disordered" evidence="13">
    <location>
        <begin position="445"/>
        <end position="477"/>
    </location>
</feature>
<dbReference type="VEuPathDB" id="FungiDB:Bcin01g07090"/>
<comment type="similarity">
    <text evidence="2">Belongs to the ferric reductase (FRE) family.</text>
</comment>
<evidence type="ECO:0000259" key="15">
    <source>
        <dbReference type="PROSITE" id="PS51384"/>
    </source>
</evidence>